<proteinExistence type="predicted"/>
<dbReference type="OrthoDB" id="9154315at2"/>
<sequence>MNTFSRPHPAHVPTLTEVIEVAELAPSPTPAAPQPIPLDSLPVLEGQLAQRVLNDVQRQIDSMLEFRLREAMAPVLARHSEAIVRELKDELARTMRDVVARSVAQEVAKLRPR</sequence>
<evidence type="ECO:0000313" key="2">
    <source>
        <dbReference type="Proteomes" id="UP000294593"/>
    </source>
</evidence>
<dbReference type="RefSeq" id="WP_133605656.1">
    <property type="nucleotide sequence ID" value="NZ_SNXW01000001.1"/>
</dbReference>
<comment type="caution">
    <text evidence="1">The sequence shown here is derived from an EMBL/GenBank/DDBJ whole genome shotgun (WGS) entry which is preliminary data.</text>
</comment>
<reference evidence="1 2" key="1">
    <citation type="submission" date="2019-03" db="EMBL/GenBank/DDBJ databases">
        <title>Genomic Encyclopedia of Type Strains, Phase IV (KMG-IV): sequencing the most valuable type-strain genomes for metagenomic binning, comparative biology and taxonomic classification.</title>
        <authorList>
            <person name="Goeker M."/>
        </authorList>
    </citation>
    <scope>NUCLEOTIDE SEQUENCE [LARGE SCALE GENOMIC DNA]</scope>
    <source>
        <strain evidence="1 2">DSM 11901</strain>
    </source>
</reference>
<dbReference type="EMBL" id="SNXW01000001">
    <property type="protein sequence ID" value="TDP87987.1"/>
    <property type="molecule type" value="Genomic_DNA"/>
</dbReference>
<dbReference type="AlphaFoldDB" id="A0A4R6RPG4"/>
<protein>
    <recommendedName>
        <fullName evidence="3">DUF2486 family protein</fullName>
    </recommendedName>
</protein>
<evidence type="ECO:0000313" key="1">
    <source>
        <dbReference type="EMBL" id="TDP87987.1"/>
    </source>
</evidence>
<accession>A0A4R6RPG4</accession>
<organism evidence="1 2">
    <name type="scientific">Aquabacterium commune</name>
    <dbReference type="NCBI Taxonomy" id="70586"/>
    <lineage>
        <taxon>Bacteria</taxon>
        <taxon>Pseudomonadati</taxon>
        <taxon>Pseudomonadota</taxon>
        <taxon>Betaproteobacteria</taxon>
        <taxon>Burkholderiales</taxon>
        <taxon>Aquabacterium</taxon>
    </lineage>
</organism>
<keyword evidence="2" id="KW-1185">Reference proteome</keyword>
<dbReference type="Proteomes" id="UP000294593">
    <property type="component" value="Unassembled WGS sequence"/>
</dbReference>
<gene>
    <name evidence="1" type="ORF">EV672_101122</name>
</gene>
<evidence type="ECO:0008006" key="3">
    <source>
        <dbReference type="Google" id="ProtNLM"/>
    </source>
</evidence>
<name>A0A4R6RPG4_9BURK</name>